<comment type="caution">
    <text evidence="3">The sequence shown here is derived from an EMBL/GenBank/DDBJ whole genome shotgun (WGS) entry which is preliminary data.</text>
</comment>
<organism evidence="3 4">
    <name type="scientific">Littorina saxatilis</name>
    <dbReference type="NCBI Taxonomy" id="31220"/>
    <lineage>
        <taxon>Eukaryota</taxon>
        <taxon>Metazoa</taxon>
        <taxon>Spiralia</taxon>
        <taxon>Lophotrochozoa</taxon>
        <taxon>Mollusca</taxon>
        <taxon>Gastropoda</taxon>
        <taxon>Caenogastropoda</taxon>
        <taxon>Littorinimorpha</taxon>
        <taxon>Littorinoidea</taxon>
        <taxon>Littorinidae</taxon>
        <taxon>Littorina</taxon>
    </lineage>
</organism>
<dbReference type="AlphaFoldDB" id="A0AAN9BJL8"/>
<evidence type="ECO:0000313" key="3">
    <source>
        <dbReference type="EMBL" id="KAK7106740.1"/>
    </source>
</evidence>
<keyword evidence="4" id="KW-1185">Reference proteome</keyword>
<feature type="region of interest" description="Disordered" evidence="1">
    <location>
        <begin position="105"/>
        <end position="195"/>
    </location>
</feature>
<reference evidence="3 4" key="1">
    <citation type="submission" date="2024-02" db="EMBL/GenBank/DDBJ databases">
        <title>Chromosome-scale genome assembly of the rough periwinkle Littorina saxatilis.</title>
        <authorList>
            <person name="De Jode A."/>
            <person name="Faria R."/>
            <person name="Formenti G."/>
            <person name="Sims Y."/>
            <person name="Smith T.P."/>
            <person name="Tracey A."/>
            <person name="Wood J.M.D."/>
            <person name="Zagrodzka Z.B."/>
            <person name="Johannesson K."/>
            <person name="Butlin R.K."/>
            <person name="Leder E.H."/>
        </authorList>
    </citation>
    <scope>NUCLEOTIDE SEQUENCE [LARGE SCALE GENOMIC DNA]</scope>
    <source>
        <strain evidence="3">Snail1</strain>
        <tissue evidence="3">Muscle</tissue>
    </source>
</reference>
<keyword evidence="2" id="KW-1133">Transmembrane helix</keyword>
<feature type="transmembrane region" description="Helical" evidence="2">
    <location>
        <begin position="36"/>
        <end position="58"/>
    </location>
</feature>
<name>A0AAN9BJL8_9CAEN</name>
<protein>
    <submittedName>
        <fullName evidence="3">Uncharacterized protein</fullName>
    </submittedName>
</protein>
<evidence type="ECO:0000313" key="4">
    <source>
        <dbReference type="Proteomes" id="UP001374579"/>
    </source>
</evidence>
<dbReference type="EMBL" id="JBAMIC010000007">
    <property type="protein sequence ID" value="KAK7106740.1"/>
    <property type="molecule type" value="Genomic_DNA"/>
</dbReference>
<accession>A0AAN9BJL8</accession>
<feature type="compositionally biased region" description="Basic and acidic residues" evidence="1">
    <location>
        <begin position="159"/>
        <end position="171"/>
    </location>
</feature>
<proteinExistence type="predicted"/>
<evidence type="ECO:0000256" key="1">
    <source>
        <dbReference type="SAM" id="MobiDB-lite"/>
    </source>
</evidence>
<feature type="compositionally biased region" description="Pro residues" evidence="1">
    <location>
        <begin position="185"/>
        <end position="195"/>
    </location>
</feature>
<evidence type="ECO:0000256" key="2">
    <source>
        <dbReference type="SAM" id="Phobius"/>
    </source>
</evidence>
<keyword evidence="2" id="KW-0812">Transmembrane</keyword>
<gene>
    <name evidence="3" type="ORF">V1264_017961</name>
</gene>
<feature type="region of interest" description="Disordered" evidence="1">
    <location>
        <begin position="66"/>
        <end position="89"/>
    </location>
</feature>
<feature type="compositionally biased region" description="Pro residues" evidence="1">
    <location>
        <begin position="111"/>
        <end position="129"/>
    </location>
</feature>
<keyword evidence="2" id="KW-0472">Membrane</keyword>
<sequence>MLLYCADTKTNGNGPKADPVTDGKGTVLPEFYVPPLVLIVGLCLIVFLALLSLVLIILQCRRSGRRKRRNRAANRESLLSAKSEAGCSSSTKDLDLGVTTYRATRSFPSFAPGPPQAVPQPQPQLPGPGHPVTMRYQKGTPDDTGYVSGSSNHYSEPYGCHDEPGTAERTRSAQRPSMPQIKGSPQPPRLPDNHP</sequence>
<dbReference type="Proteomes" id="UP001374579">
    <property type="component" value="Unassembled WGS sequence"/>
</dbReference>